<dbReference type="RefSeq" id="WP_171106342.1">
    <property type="nucleotide sequence ID" value="NZ_BMPT01000006.1"/>
</dbReference>
<reference evidence="3" key="2">
    <citation type="submission" date="2020-09" db="EMBL/GenBank/DDBJ databases">
        <authorList>
            <person name="Sun Q."/>
            <person name="Ohkuma M."/>
        </authorList>
    </citation>
    <scope>NUCLEOTIDE SEQUENCE</scope>
    <source>
        <strain evidence="3">JCM 3051</strain>
    </source>
</reference>
<organism evidence="3 4">
    <name type="scientific">Promicromonospora citrea</name>
    <dbReference type="NCBI Taxonomy" id="43677"/>
    <lineage>
        <taxon>Bacteria</taxon>
        <taxon>Bacillati</taxon>
        <taxon>Actinomycetota</taxon>
        <taxon>Actinomycetes</taxon>
        <taxon>Micrococcales</taxon>
        <taxon>Promicromonosporaceae</taxon>
        <taxon>Promicromonospora</taxon>
    </lineage>
</organism>
<dbReference type="SUPFAM" id="SSF52266">
    <property type="entry name" value="SGNH hydrolase"/>
    <property type="match status" value="1"/>
</dbReference>
<comment type="caution">
    <text evidence="3">The sequence shown here is derived from an EMBL/GenBank/DDBJ whole genome shotgun (WGS) entry which is preliminary data.</text>
</comment>
<feature type="region of interest" description="Disordered" evidence="1">
    <location>
        <begin position="257"/>
        <end position="276"/>
    </location>
</feature>
<dbReference type="Pfam" id="PF13472">
    <property type="entry name" value="Lipase_GDSL_2"/>
    <property type="match status" value="1"/>
</dbReference>
<protein>
    <recommendedName>
        <fullName evidence="2">SGNH hydrolase-type esterase domain-containing protein</fullName>
    </recommendedName>
</protein>
<keyword evidence="4" id="KW-1185">Reference proteome</keyword>
<dbReference type="InterPro" id="IPR053140">
    <property type="entry name" value="GDSL_Rv0518-like"/>
</dbReference>
<dbReference type="InterPro" id="IPR013830">
    <property type="entry name" value="SGNH_hydro"/>
</dbReference>
<dbReference type="AlphaFoldDB" id="A0A8H9GHF6"/>
<dbReference type="Gene3D" id="3.40.50.1110">
    <property type="entry name" value="SGNH hydrolase"/>
    <property type="match status" value="1"/>
</dbReference>
<reference evidence="3" key="1">
    <citation type="journal article" date="2014" name="Int. J. Syst. Evol. Microbiol.">
        <title>Complete genome sequence of Corynebacterium casei LMG S-19264T (=DSM 44701T), isolated from a smear-ripened cheese.</title>
        <authorList>
            <consortium name="US DOE Joint Genome Institute (JGI-PGF)"/>
            <person name="Walter F."/>
            <person name="Albersmeier A."/>
            <person name="Kalinowski J."/>
            <person name="Ruckert C."/>
        </authorList>
    </citation>
    <scope>NUCLEOTIDE SEQUENCE</scope>
    <source>
        <strain evidence="3">JCM 3051</strain>
    </source>
</reference>
<dbReference type="Proteomes" id="UP000655589">
    <property type="component" value="Unassembled WGS sequence"/>
</dbReference>
<dbReference type="InterPro" id="IPR036514">
    <property type="entry name" value="SGNH_hydro_sf"/>
</dbReference>
<dbReference type="PANTHER" id="PTHR43784">
    <property type="entry name" value="GDSL-LIKE LIPASE/ACYLHYDROLASE, PUTATIVE (AFU_ORTHOLOGUE AFUA_2G00820)-RELATED"/>
    <property type="match status" value="1"/>
</dbReference>
<evidence type="ECO:0000313" key="4">
    <source>
        <dbReference type="Proteomes" id="UP000655589"/>
    </source>
</evidence>
<proteinExistence type="predicted"/>
<sequence length="276" mass="28690">MKRWLVSGGIAVSVVAAFAVSVVVGMVLGAGGITVGGTTWSPSPVPRAAPSLWPAATPSPSPSPSASPAPPPVALFVGDSYTVGQGATSPDLRWSTLVAEAMGWRELNVADGGTGFVKGNPDVDKLSYPDQLRSVPRDSVDVVVIAGGQNDFRAMRTDPAPVFEAVADTYELAARRFPHARIVSVGPSTPWKIGLEARALDSAVRAAAGEVEATYVSLLDPNVVRGRLVHEDGIHTTDAGNAAIARRVLETLQVPEEGLTGEQQATARPADILTSR</sequence>
<name>A0A8H9GHF6_9MICO</name>
<gene>
    <name evidence="3" type="ORF">GCM10010102_18980</name>
</gene>
<evidence type="ECO:0000313" key="3">
    <source>
        <dbReference type="EMBL" id="GGM23457.1"/>
    </source>
</evidence>
<feature type="region of interest" description="Disordered" evidence="1">
    <location>
        <begin position="51"/>
        <end position="71"/>
    </location>
</feature>
<dbReference type="CDD" id="cd00229">
    <property type="entry name" value="SGNH_hydrolase"/>
    <property type="match status" value="1"/>
</dbReference>
<evidence type="ECO:0000256" key="1">
    <source>
        <dbReference type="SAM" id="MobiDB-lite"/>
    </source>
</evidence>
<dbReference type="PANTHER" id="PTHR43784:SF2">
    <property type="entry name" value="GDSL-LIKE LIPASE_ACYLHYDROLASE, PUTATIVE (AFU_ORTHOLOGUE AFUA_2G00820)-RELATED"/>
    <property type="match status" value="1"/>
</dbReference>
<dbReference type="EMBL" id="BMPT01000006">
    <property type="protein sequence ID" value="GGM23457.1"/>
    <property type="molecule type" value="Genomic_DNA"/>
</dbReference>
<evidence type="ECO:0000259" key="2">
    <source>
        <dbReference type="Pfam" id="PF13472"/>
    </source>
</evidence>
<feature type="compositionally biased region" description="Pro residues" evidence="1">
    <location>
        <begin position="57"/>
        <end position="71"/>
    </location>
</feature>
<feature type="domain" description="SGNH hydrolase-type esterase" evidence="2">
    <location>
        <begin position="76"/>
        <end position="243"/>
    </location>
</feature>
<accession>A0A8H9GHF6</accession>